<dbReference type="STRING" id="1073574.GOARA_027_00260"/>
<dbReference type="GO" id="GO:0003723">
    <property type="term" value="F:RNA binding"/>
    <property type="evidence" value="ECO:0007669"/>
    <property type="project" value="UniProtKB-KW"/>
</dbReference>
<reference evidence="5 6" key="1">
    <citation type="submission" date="2011-11" db="EMBL/GenBank/DDBJ databases">
        <title>Whole genome shotgun sequence of Gordonia araii NBRC 100433.</title>
        <authorList>
            <person name="Yoshida Y."/>
            <person name="Hosoyama A."/>
            <person name="Tsuchikane K."/>
            <person name="Katsumata H."/>
            <person name="Yamazaki S."/>
            <person name="Fujita N."/>
        </authorList>
    </citation>
    <scope>NUCLEOTIDE SEQUENCE [LARGE SCALE GENOMIC DNA]</scope>
    <source>
        <strain evidence="5 6">NBRC 100433</strain>
    </source>
</reference>
<keyword evidence="3" id="KW-0472">Membrane</keyword>
<dbReference type="AlphaFoldDB" id="G7GZN8"/>
<dbReference type="SUPFAM" id="SSF55174">
    <property type="entry name" value="Alpha-L RNA-binding motif"/>
    <property type="match status" value="1"/>
</dbReference>
<dbReference type="InterPro" id="IPR002942">
    <property type="entry name" value="S4_RNA-bd"/>
</dbReference>
<feature type="region of interest" description="Disordered" evidence="2">
    <location>
        <begin position="142"/>
        <end position="162"/>
    </location>
</feature>
<accession>G7GZN8</accession>
<proteinExistence type="predicted"/>
<dbReference type="RefSeq" id="WP_007321140.1">
    <property type="nucleotide sequence ID" value="NZ_BAEE01000027.1"/>
</dbReference>
<comment type="caution">
    <text evidence="5">The sequence shown here is derived from an EMBL/GenBank/DDBJ whole genome shotgun (WGS) entry which is preliminary data.</text>
</comment>
<dbReference type="InterPro" id="IPR024520">
    <property type="entry name" value="DUF3558"/>
</dbReference>
<dbReference type="SMART" id="SM00363">
    <property type="entry name" value="S4"/>
    <property type="match status" value="1"/>
</dbReference>
<keyword evidence="3" id="KW-0812">Transmembrane</keyword>
<dbReference type="EMBL" id="BAEE01000027">
    <property type="protein sequence ID" value="GAB09063.1"/>
    <property type="molecule type" value="Genomic_DNA"/>
</dbReference>
<protein>
    <submittedName>
        <fullName evidence="5">Putative RNA-binding protein</fullName>
    </submittedName>
</protein>
<feature type="region of interest" description="Disordered" evidence="2">
    <location>
        <begin position="78"/>
        <end position="113"/>
    </location>
</feature>
<evidence type="ECO:0000256" key="1">
    <source>
        <dbReference type="PROSITE-ProRule" id="PRU00182"/>
    </source>
</evidence>
<dbReference type="Gene3D" id="3.10.290.10">
    <property type="entry name" value="RNA-binding S4 domain"/>
    <property type="match status" value="1"/>
</dbReference>
<keyword evidence="1" id="KW-0694">RNA-binding</keyword>
<dbReference type="PROSITE" id="PS50889">
    <property type="entry name" value="S4"/>
    <property type="match status" value="1"/>
</dbReference>
<dbReference type="Pfam" id="PF12079">
    <property type="entry name" value="DUF3558"/>
    <property type="match status" value="1"/>
</dbReference>
<dbReference type="InterPro" id="IPR036986">
    <property type="entry name" value="S4_RNA-bd_sf"/>
</dbReference>
<keyword evidence="3" id="KW-1133">Transmembrane helix</keyword>
<keyword evidence="6" id="KW-1185">Reference proteome</keyword>
<evidence type="ECO:0000259" key="4">
    <source>
        <dbReference type="SMART" id="SM00363"/>
    </source>
</evidence>
<feature type="transmembrane region" description="Helical" evidence="3">
    <location>
        <begin position="120"/>
        <end position="140"/>
    </location>
</feature>
<evidence type="ECO:0000313" key="5">
    <source>
        <dbReference type="EMBL" id="GAB09063.1"/>
    </source>
</evidence>
<name>G7GZN8_9ACTN</name>
<gene>
    <name evidence="5" type="ORF">GOARA_027_00260</name>
</gene>
<organism evidence="5 6">
    <name type="scientific">Gordonia araii NBRC 100433</name>
    <dbReference type="NCBI Taxonomy" id="1073574"/>
    <lineage>
        <taxon>Bacteria</taxon>
        <taxon>Bacillati</taxon>
        <taxon>Actinomycetota</taxon>
        <taxon>Actinomycetes</taxon>
        <taxon>Mycobacteriales</taxon>
        <taxon>Gordoniaceae</taxon>
        <taxon>Gordonia</taxon>
    </lineage>
</organism>
<sequence length="294" mass="31597">MATRVDSWIWSIRLTKTRSAAGAACRAGHVRVNGATAKPAQVVTVGDEVRVRIGGRERIVEVAREVSKRVSAPIATACYIDKSPPPPSKEVLASQPRRDRGAGRPTKRERRELDRFRTSMPLVAILAAIVLAVAGCGGGGSNGAGKNDEGPPEAPAEAGTGPHFGECGGVTTEEVIRITGFGGLQNMVNNTSSCEWSSNNLRSGAVASFNWYRGSPIDRERATEQLSRAVTKDIEINGHKGFIAWDNTICEIGIAFGADFFEWSVRADYASEMSTEKICDATRTLSRMSIERSS</sequence>
<evidence type="ECO:0000256" key="3">
    <source>
        <dbReference type="SAM" id="Phobius"/>
    </source>
</evidence>
<dbReference type="OrthoDB" id="9797176at2"/>
<dbReference type="CDD" id="cd00165">
    <property type="entry name" value="S4"/>
    <property type="match status" value="1"/>
</dbReference>
<evidence type="ECO:0000256" key="2">
    <source>
        <dbReference type="SAM" id="MobiDB-lite"/>
    </source>
</evidence>
<evidence type="ECO:0000313" key="6">
    <source>
        <dbReference type="Proteomes" id="UP000035088"/>
    </source>
</evidence>
<dbReference type="Proteomes" id="UP000035088">
    <property type="component" value="Unassembled WGS sequence"/>
</dbReference>
<feature type="domain" description="RNA-binding S4" evidence="4">
    <location>
        <begin position="3"/>
        <end position="64"/>
    </location>
</feature>
<dbReference type="Pfam" id="PF01479">
    <property type="entry name" value="S4"/>
    <property type="match status" value="1"/>
</dbReference>